<keyword evidence="1" id="KW-0472">Membrane</keyword>
<feature type="transmembrane region" description="Helical" evidence="1">
    <location>
        <begin position="321"/>
        <end position="341"/>
    </location>
</feature>
<sequence length="349" mass="38712">MVANFKLAAYGSLSGILMMSYDRVFIRGIDYTQGLRASRYEWLDTTGGSLSSILGNLLVHLAYYGIFLCVAHGYKVTKNMRYFVMLSSLVGIFGHAALNGGRSNILLAIVIFIIARVVRRAPKEIESRIVKRSRWAWLSGLIILVIAVRYVAYIIQSSADIGGVDLKTITYLGIDMLYGKETDFFHKIGGVNESLYFPIYALAYLYHGNWTSQIAFAISQRPGSYVFFPISVILNNMGILDKPLEPGYFSDVGAFISLPGAFFYDFSWVGVVVLSTLLGFLVGLSILFAGAGRVGSIKMAVILYALYMTILAPIVPGYGFAYLNFIVFAFVMADFFNSIIYGRRTCFLS</sequence>
<feature type="transmembrane region" description="Helical" evidence="1">
    <location>
        <begin position="266"/>
        <end position="290"/>
    </location>
</feature>
<feature type="transmembrane region" description="Helical" evidence="1">
    <location>
        <begin position="297"/>
        <end position="315"/>
    </location>
</feature>
<evidence type="ECO:0000313" key="2">
    <source>
        <dbReference type="EMBL" id="GGX84052.1"/>
    </source>
</evidence>
<evidence type="ECO:0000313" key="3">
    <source>
        <dbReference type="Proteomes" id="UP000600877"/>
    </source>
</evidence>
<keyword evidence="1" id="KW-0812">Transmembrane</keyword>
<feature type="transmembrane region" description="Helical" evidence="1">
    <location>
        <begin position="49"/>
        <end position="70"/>
    </location>
</feature>
<protein>
    <recommendedName>
        <fullName evidence="4">Oligosaccharide repeat unit polymerase</fullName>
    </recommendedName>
</protein>
<evidence type="ECO:0008006" key="4">
    <source>
        <dbReference type="Google" id="ProtNLM"/>
    </source>
</evidence>
<reference evidence="3" key="1">
    <citation type="journal article" date="2019" name="Int. J. Syst. Evol. Microbiol.">
        <title>The Global Catalogue of Microorganisms (GCM) 10K type strain sequencing project: providing services to taxonomists for standard genome sequencing and annotation.</title>
        <authorList>
            <consortium name="The Broad Institute Genomics Platform"/>
            <consortium name="The Broad Institute Genome Sequencing Center for Infectious Disease"/>
            <person name="Wu L."/>
            <person name="Ma J."/>
        </authorList>
    </citation>
    <scope>NUCLEOTIDE SEQUENCE [LARGE SCALE GENOMIC DNA]</scope>
    <source>
        <strain evidence="3">KCTC 32041</strain>
    </source>
</reference>
<dbReference type="EMBL" id="BMYW01000002">
    <property type="protein sequence ID" value="GGX84052.1"/>
    <property type="molecule type" value="Genomic_DNA"/>
</dbReference>
<accession>A0ABQ2YIH5</accession>
<evidence type="ECO:0000256" key="1">
    <source>
        <dbReference type="SAM" id="Phobius"/>
    </source>
</evidence>
<keyword evidence="3" id="KW-1185">Reference proteome</keyword>
<proteinExistence type="predicted"/>
<name>A0ABQ2YIH5_9NEIS</name>
<keyword evidence="1" id="KW-1133">Transmembrane helix</keyword>
<organism evidence="2 3">
    <name type="scientific">Vogesella alkaliphila</name>
    <dbReference type="NCBI Taxonomy" id="1193621"/>
    <lineage>
        <taxon>Bacteria</taxon>
        <taxon>Pseudomonadati</taxon>
        <taxon>Pseudomonadota</taxon>
        <taxon>Betaproteobacteria</taxon>
        <taxon>Neisseriales</taxon>
        <taxon>Chromobacteriaceae</taxon>
        <taxon>Vogesella</taxon>
    </lineage>
</organism>
<dbReference type="Proteomes" id="UP000600877">
    <property type="component" value="Unassembled WGS sequence"/>
</dbReference>
<gene>
    <name evidence="2" type="ORF">GCM10011290_09650</name>
</gene>
<feature type="transmembrane region" description="Helical" evidence="1">
    <location>
        <begin position="134"/>
        <end position="155"/>
    </location>
</feature>
<comment type="caution">
    <text evidence="2">The sequence shown here is derived from an EMBL/GenBank/DDBJ whole genome shotgun (WGS) entry which is preliminary data.</text>
</comment>